<evidence type="ECO:0000256" key="3">
    <source>
        <dbReference type="ARBA" id="ARBA00022475"/>
    </source>
</evidence>
<dbReference type="Pfam" id="PF02322">
    <property type="entry name" value="Cyt_bd_oxida_II"/>
    <property type="match status" value="1"/>
</dbReference>
<reference evidence="8 9" key="1">
    <citation type="submission" date="2014-11" db="EMBL/GenBank/DDBJ databases">
        <title>A Rickettsiales Symbiont of Amoebae With Ancient Features.</title>
        <authorList>
            <person name="Schulz F."/>
            <person name="Martijn J."/>
            <person name="Wascher F."/>
            <person name="Kostanjsek R."/>
            <person name="Ettema T.J."/>
            <person name="Horn M."/>
        </authorList>
    </citation>
    <scope>NUCLEOTIDE SEQUENCE [LARGE SCALE GENOMIC DNA]</scope>
    <source>
        <strain evidence="8 9">UWC36</strain>
    </source>
</reference>
<feature type="transmembrane region" description="Helical" evidence="7">
    <location>
        <begin position="200"/>
        <end position="221"/>
    </location>
</feature>
<comment type="similarity">
    <text evidence="2">Belongs to the cytochrome ubiquinol oxidase subunit 2 family.</text>
</comment>
<comment type="caution">
    <text evidence="8">The sequence shown here is derived from an EMBL/GenBank/DDBJ whole genome shotgun (WGS) entry which is preliminary data.</text>
</comment>
<feature type="transmembrane region" description="Helical" evidence="7">
    <location>
        <begin position="127"/>
        <end position="147"/>
    </location>
</feature>
<keyword evidence="6 7" id="KW-0472">Membrane</keyword>
<evidence type="ECO:0000256" key="1">
    <source>
        <dbReference type="ARBA" id="ARBA00004651"/>
    </source>
</evidence>
<accession>A0A0C1QJA7</accession>
<dbReference type="PANTHER" id="PTHR43141:SF4">
    <property type="entry name" value="CYTOCHROME BD2 SUBUNIT II"/>
    <property type="match status" value="1"/>
</dbReference>
<evidence type="ECO:0000256" key="4">
    <source>
        <dbReference type="ARBA" id="ARBA00022692"/>
    </source>
</evidence>
<keyword evidence="3" id="KW-1003">Cell membrane</keyword>
<proteinExistence type="inferred from homology"/>
<dbReference type="NCBIfam" id="TIGR00203">
    <property type="entry name" value="cydB"/>
    <property type="match status" value="1"/>
</dbReference>
<dbReference type="GO" id="GO:0009055">
    <property type="term" value="F:electron transfer activity"/>
    <property type="evidence" value="ECO:0007669"/>
    <property type="project" value="TreeGrafter"/>
</dbReference>
<feature type="transmembrane region" description="Helical" evidence="7">
    <location>
        <begin position="12"/>
        <end position="43"/>
    </location>
</feature>
<keyword evidence="9" id="KW-1185">Reference proteome</keyword>
<evidence type="ECO:0000256" key="5">
    <source>
        <dbReference type="ARBA" id="ARBA00022989"/>
    </source>
</evidence>
<comment type="subcellular location">
    <subcellularLocation>
        <location evidence="1">Cell membrane</location>
        <topology evidence="1">Multi-pass membrane protein</topology>
    </subcellularLocation>
</comment>
<evidence type="ECO:0000313" key="8">
    <source>
        <dbReference type="EMBL" id="KIE04283.1"/>
    </source>
</evidence>
<protein>
    <submittedName>
        <fullName evidence="8">Cytochrome d ubiquinol oxidase subunit II</fullName>
        <ecNumber evidence="8">1.10.3.-</ecNumber>
    </submittedName>
</protein>
<feature type="transmembrane region" description="Helical" evidence="7">
    <location>
        <begin position="307"/>
        <end position="330"/>
    </location>
</feature>
<sequence length="340" mass="38050">MMFDLSSSIDLPLLWGGLIALSVLLYVCLDGFDLGIGILFPFAPSDKCRDKMMNSISPFWDGNETWLVLGGGGLLAAFPLAYSVLMPAIYMPLTIMLIALIFRGISFEFRFKASIKTRRVWDYCFHYGSLVATLMQGIILGVFVQGINVVDRKYAGGAWGWLNGFSITVGLAMVFGYALLGSTWVIMKTEEETQSWAKKCSLYVLIYVLGFMGIVSLWVPFLNNQIFDRWFSWPNMFYFSPLPIISVFVSFYLIKTITNGKEVAPFLLSISLFILAYIGLAVSLWPWVVPYSISVWEAAAASESLSLISVGAAILLPVVLIYTAYSYYIFRGKTSHESLY</sequence>
<dbReference type="PATRIC" id="fig|86105.3.peg.1825"/>
<dbReference type="EMBL" id="JSWE01000206">
    <property type="protein sequence ID" value="KIE04283.1"/>
    <property type="molecule type" value="Genomic_DNA"/>
</dbReference>
<dbReference type="AlphaFoldDB" id="A0A0C1QJA7"/>
<dbReference type="PANTHER" id="PTHR43141">
    <property type="entry name" value="CYTOCHROME BD2 SUBUNIT II"/>
    <property type="match status" value="1"/>
</dbReference>
<dbReference type="GO" id="GO:0016682">
    <property type="term" value="F:oxidoreductase activity, acting on diphenols and related substances as donors, oxygen as acceptor"/>
    <property type="evidence" value="ECO:0007669"/>
    <property type="project" value="TreeGrafter"/>
</dbReference>
<gene>
    <name evidence="8" type="primary">cydB_2</name>
    <name evidence="8" type="ORF">NF27_IN00240</name>
</gene>
<dbReference type="InterPro" id="IPR003317">
    <property type="entry name" value="Cyt-d_oxidase_su2"/>
</dbReference>
<dbReference type="GO" id="GO:0070069">
    <property type="term" value="C:cytochrome complex"/>
    <property type="evidence" value="ECO:0007669"/>
    <property type="project" value="TreeGrafter"/>
</dbReference>
<evidence type="ECO:0000256" key="7">
    <source>
        <dbReference type="SAM" id="Phobius"/>
    </source>
</evidence>
<dbReference type="STRING" id="86105.NF27_IN00240"/>
<dbReference type="GO" id="GO:0005886">
    <property type="term" value="C:plasma membrane"/>
    <property type="evidence" value="ECO:0007669"/>
    <property type="project" value="UniProtKB-SubCell"/>
</dbReference>
<feature type="transmembrane region" description="Helical" evidence="7">
    <location>
        <begin position="236"/>
        <end position="254"/>
    </location>
</feature>
<feature type="transmembrane region" description="Helical" evidence="7">
    <location>
        <begin position="159"/>
        <end position="180"/>
    </location>
</feature>
<organism evidence="8 9">
    <name type="scientific">Candidatus Jidaibacter acanthamoebae</name>
    <dbReference type="NCBI Taxonomy" id="86105"/>
    <lineage>
        <taxon>Bacteria</taxon>
        <taxon>Pseudomonadati</taxon>
        <taxon>Pseudomonadota</taxon>
        <taxon>Alphaproteobacteria</taxon>
        <taxon>Rickettsiales</taxon>
        <taxon>Candidatus Midichloriaceae</taxon>
        <taxon>Candidatus Jidaibacter</taxon>
    </lineage>
</organism>
<keyword evidence="8" id="KW-0560">Oxidoreductase</keyword>
<dbReference type="Proteomes" id="UP000031258">
    <property type="component" value="Unassembled WGS sequence"/>
</dbReference>
<dbReference type="EC" id="1.10.3.-" evidence="8"/>
<keyword evidence="4 7" id="KW-0812">Transmembrane</keyword>
<name>A0A0C1QJA7_9RICK</name>
<feature type="transmembrane region" description="Helical" evidence="7">
    <location>
        <begin position="88"/>
        <end position="106"/>
    </location>
</feature>
<evidence type="ECO:0000256" key="2">
    <source>
        <dbReference type="ARBA" id="ARBA00007543"/>
    </source>
</evidence>
<evidence type="ECO:0000313" key="9">
    <source>
        <dbReference type="Proteomes" id="UP000031258"/>
    </source>
</evidence>
<evidence type="ECO:0000256" key="6">
    <source>
        <dbReference type="ARBA" id="ARBA00023136"/>
    </source>
</evidence>
<dbReference type="GO" id="GO:0019646">
    <property type="term" value="P:aerobic electron transport chain"/>
    <property type="evidence" value="ECO:0007669"/>
    <property type="project" value="TreeGrafter"/>
</dbReference>
<feature type="transmembrane region" description="Helical" evidence="7">
    <location>
        <begin position="64"/>
        <end position="82"/>
    </location>
</feature>
<keyword evidence="5 7" id="KW-1133">Transmembrane helix</keyword>
<feature type="transmembrane region" description="Helical" evidence="7">
    <location>
        <begin position="266"/>
        <end position="287"/>
    </location>
</feature>